<sequence length="295" mass="32566">MIEKFGFLILAFGKARYIDQAVDLAISLKRHMPHYPVALVTDGTSLPPGLFDHVVPIDRNKGGGFIQKVWLDAYSPFEKTMFIDSDCIVGRPFEDHLAALQAYSFTPVCERYLKAGDRDEDGWVKDIGLALAAVNGSLYPKFNGGIYYFDRSEKSQAVFEKARALLKDVGSLGLQNPSGGEVGDETLFALALSALGLTDLYDDKGTLMRTPIGINGPFEMSADFSNFRFKKYGQVVAPAICHFAGANVLSWPYLKVATYGRNGALSAFDRGRLAIHYARHGWPHYLRAAKRALGR</sequence>
<dbReference type="EMBL" id="MKIP01000053">
    <property type="protein sequence ID" value="OLP59014.1"/>
    <property type="molecule type" value="Genomic_DNA"/>
</dbReference>
<gene>
    <name evidence="1" type="ORF">BJF93_03540</name>
</gene>
<name>A0A1Q9AUD4_9HYPH</name>
<organism evidence="1 2">
    <name type="scientific">Xaviernesmea oryzae</name>
    <dbReference type="NCBI Taxonomy" id="464029"/>
    <lineage>
        <taxon>Bacteria</taxon>
        <taxon>Pseudomonadati</taxon>
        <taxon>Pseudomonadota</taxon>
        <taxon>Alphaproteobacteria</taxon>
        <taxon>Hyphomicrobiales</taxon>
        <taxon>Rhizobiaceae</taxon>
        <taxon>Rhizobium/Agrobacterium group</taxon>
        <taxon>Xaviernesmea</taxon>
    </lineage>
</organism>
<evidence type="ECO:0000313" key="1">
    <source>
        <dbReference type="EMBL" id="OLP59014.1"/>
    </source>
</evidence>
<dbReference type="Gene3D" id="3.90.550.10">
    <property type="entry name" value="Spore Coat Polysaccharide Biosynthesis Protein SpsA, Chain A"/>
    <property type="match status" value="1"/>
</dbReference>
<dbReference type="InterPro" id="IPR029044">
    <property type="entry name" value="Nucleotide-diphossugar_trans"/>
</dbReference>
<evidence type="ECO:0000313" key="2">
    <source>
        <dbReference type="Proteomes" id="UP000186364"/>
    </source>
</evidence>
<dbReference type="Proteomes" id="UP000186364">
    <property type="component" value="Unassembled WGS sequence"/>
</dbReference>
<reference evidence="1 2" key="1">
    <citation type="submission" date="2016-09" db="EMBL/GenBank/DDBJ databases">
        <title>Rhizobium sp. nov., a novel species isolated from the rice rhizosphere.</title>
        <authorList>
            <person name="Zhao J."/>
            <person name="Zhang X."/>
        </authorList>
    </citation>
    <scope>NUCLEOTIDE SEQUENCE [LARGE SCALE GENOMIC DNA]</scope>
    <source>
        <strain evidence="1 2">1.7048</strain>
    </source>
</reference>
<protein>
    <submittedName>
        <fullName evidence="1">Uncharacterized protein</fullName>
    </submittedName>
</protein>
<comment type="caution">
    <text evidence="1">The sequence shown here is derived from an EMBL/GenBank/DDBJ whole genome shotgun (WGS) entry which is preliminary data.</text>
</comment>
<dbReference type="RefSeq" id="WP_075628358.1">
    <property type="nucleotide sequence ID" value="NZ_FOAM01000004.1"/>
</dbReference>
<accession>A0A1Q9AUD4</accession>
<dbReference type="SUPFAM" id="SSF53448">
    <property type="entry name" value="Nucleotide-diphospho-sugar transferases"/>
    <property type="match status" value="1"/>
</dbReference>
<dbReference type="AlphaFoldDB" id="A0A1Q9AUD4"/>
<proteinExistence type="predicted"/>
<dbReference type="OrthoDB" id="181606at2"/>
<keyword evidence="2" id="KW-1185">Reference proteome</keyword>